<dbReference type="InterPro" id="IPR050951">
    <property type="entry name" value="Retrovirus_Pol_polyprotein"/>
</dbReference>
<sequence>MFRNNAKFEWSDKCEQSFQELKKRLVTAPILAIPVKGKNYVIDCDASKLGLGCVLMHDGNVIAYASRQLKEHECKANVVADALSRKSRLPKSALYRLRVALLNELRDSNLQNKLEKSKKGLEVEFELRTDGAIVKHGRLCFPNISELKNAILEEAHSSAYAMHPGSTKMYITLKKTYWWPGMKQEIAE</sequence>
<evidence type="ECO:0000256" key="1">
    <source>
        <dbReference type="ARBA" id="ARBA00023268"/>
    </source>
</evidence>
<dbReference type="SUPFAM" id="SSF56672">
    <property type="entry name" value="DNA/RNA polymerases"/>
    <property type="match status" value="1"/>
</dbReference>
<dbReference type="InterPro" id="IPR041577">
    <property type="entry name" value="RT_RNaseH_2"/>
</dbReference>
<dbReference type="EMBL" id="SSTD01005249">
    <property type="protein sequence ID" value="TYK21994.1"/>
    <property type="molecule type" value="Genomic_DNA"/>
</dbReference>
<dbReference type="InterPro" id="IPR043128">
    <property type="entry name" value="Rev_trsase/Diguanyl_cyclase"/>
</dbReference>
<evidence type="ECO:0000259" key="3">
    <source>
        <dbReference type="Pfam" id="PF17921"/>
    </source>
</evidence>
<feature type="domain" description="Reverse transcriptase/retrotransposon-derived protein RNase H-like" evidence="2">
    <location>
        <begin position="10"/>
        <end position="78"/>
    </location>
</feature>
<evidence type="ECO:0000259" key="2">
    <source>
        <dbReference type="Pfam" id="PF17919"/>
    </source>
</evidence>
<dbReference type="Gene3D" id="1.10.340.70">
    <property type="match status" value="1"/>
</dbReference>
<gene>
    <name evidence="4" type="ORF">E5676_scaffold482G00270</name>
</gene>
<organism evidence="4 5">
    <name type="scientific">Cucumis melo var. makuwa</name>
    <name type="common">Oriental melon</name>
    <dbReference type="NCBI Taxonomy" id="1194695"/>
    <lineage>
        <taxon>Eukaryota</taxon>
        <taxon>Viridiplantae</taxon>
        <taxon>Streptophyta</taxon>
        <taxon>Embryophyta</taxon>
        <taxon>Tracheophyta</taxon>
        <taxon>Spermatophyta</taxon>
        <taxon>Magnoliopsida</taxon>
        <taxon>eudicotyledons</taxon>
        <taxon>Gunneridae</taxon>
        <taxon>Pentapetalae</taxon>
        <taxon>rosids</taxon>
        <taxon>fabids</taxon>
        <taxon>Cucurbitales</taxon>
        <taxon>Cucurbitaceae</taxon>
        <taxon>Benincaseae</taxon>
        <taxon>Cucumis</taxon>
    </lineage>
</organism>
<dbReference type="Pfam" id="PF17919">
    <property type="entry name" value="RT_RNaseH_2"/>
    <property type="match status" value="1"/>
</dbReference>
<reference evidence="4 5" key="1">
    <citation type="submission" date="2019-08" db="EMBL/GenBank/DDBJ databases">
        <title>Draft genome sequences of two oriental melons (Cucumis melo L. var makuwa).</title>
        <authorList>
            <person name="Kwon S.-Y."/>
        </authorList>
    </citation>
    <scope>NUCLEOTIDE SEQUENCE [LARGE SCALE GENOMIC DNA]</scope>
    <source>
        <strain evidence="5">cv. Chang Bougi</strain>
        <tissue evidence="4">Leaf</tissue>
    </source>
</reference>
<accession>A0A5D3DEH9</accession>
<name>A0A5D3DEH9_CUCMM</name>
<comment type="caution">
    <text evidence="4">The sequence shown here is derived from an EMBL/GenBank/DDBJ whole genome shotgun (WGS) entry which is preliminary data.</text>
</comment>
<dbReference type="Proteomes" id="UP000321947">
    <property type="component" value="Unassembled WGS sequence"/>
</dbReference>
<evidence type="ECO:0000313" key="4">
    <source>
        <dbReference type="EMBL" id="TYK21994.1"/>
    </source>
</evidence>
<dbReference type="Gene3D" id="3.30.70.270">
    <property type="match status" value="1"/>
</dbReference>
<dbReference type="PANTHER" id="PTHR37984">
    <property type="entry name" value="PROTEIN CBG26694"/>
    <property type="match status" value="1"/>
</dbReference>
<dbReference type="InterPro" id="IPR041588">
    <property type="entry name" value="Integrase_H2C2"/>
</dbReference>
<dbReference type="PANTHER" id="PTHR37984:SF5">
    <property type="entry name" value="PROTEIN NYNRIN-LIKE"/>
    <property type="match status" value="1"/>
</dbReference>
<proteinExistence type="predicted"/>
<dbReference type="InterPro" id="IPR043502">
    <property type="entry name" value="DNA/RNA_pol_sf"/>
</dbReference>
<dbReference type="Pfam" id="PF17921">
    <property type="entry name" value="Integrase_H2C2"/>
    <property type="match status" value="1"/>
</dbReference>
<keyword evidence="1" id="KW-0511">Multifunctional enzyme</keyword>
<feature type="domain" description="Integrase zinc-binding" evidence="3">
    <location>
        <begin position="146"/>
        <end position="187"/>
    </location>
</feature>
<protein>
    <submittedName>
        <fullName evidence="4">DNA/RNA polymerases superfamily protein</fullName>
    </submittedName>
</protein>
<dbReference type="AlphaFoldDB" id="A0A5D3DEH9"/>
<dbReference type="GO" id="GO:0003824">
    <property type="term" value="F:catalytic activity"/>
    <property type="evidence" value="ECO:0007669"/>
    <property type="project" value="UniProtKB-KW"/>
</dbReference>
<evidence type="ECO:0000313" key="5">
    <source>
        <dbReference type="Proteomes" id="UP000321947"/>
    </source>
</evidence>